<dbReference type="GO" id="GO:0006281">
    <property type="term" value="P:DNA repair"/>
    <property type="evidence" value="ECO:0007669"/>
    <property type="project" value="InterPro"/>
</dbReference>
<accession>A0A852V954</accession>
<reference evidence="2 3" key="1">
    <citation type="submission" date="2020-07" db="EMBL/GenBank/DDBJ databases">
        <title>Sequencing the genomes of 1000 actinobacteria strains.</title>
        <authorList>
            <person name="Klenk H.-P."/>
        </authorList>
    </citation>
    <scope>NUCLEOTIDE SEQUENCE [LARGE SCALE GENOMIC DNA]</scope>
    <source>
        <strain evidence="2 3">DSM 45763</strain>
    </source>
</reference>
<evidence type="ECO:0000256" key="1">
    <source>
        <dbReference type="SAM" id="MobiDB-lite"/>
    </source>
</evidence>
<evidence type="ECO:0000313" key="3">
    <source>
        <dbReference type="Proteomes" id="UP000576393"/>
    </source>
</evidence>
<dbReference type="InterPro" id="IPR036614">
    <property type="entry name" value="RusA-like_sf"/>
</dbReference>
<protein>
    <submittedName>
        <fullName evidence="2">Uncharacterized protein</fullName>
    </submittedName>
</protein>
<comment type="caution">
    <text evidence="2">The sequence shown here is derived from an EMBL/GenBank/DDBJ whole genome shotgun (WGS) entry which is preliminary data.</text>
</comment>
<dbReference type="Gene3D" id="3.30.1330.70">
    <property type="entry name" value="Holliday junction resolvase RusA"/>
    <property type="match status" value="1"/>
</dbReference>
<sequence>MKLLNANGRGHWRARHQVTKTLRETACWLTRAAKIPPLEFAEMTAVYEPPDQRRRDPANLYPSWKAVVDGVVDAGVLPDDDAKHLDGPHMKLGEVHPGGRLVLYIHERPATPAPAPRRARPGFTLTKKPIPHGGPARAR</sequence>
<dbReference type="GO" id="GO:0000287">
    <property type="term" value="F:magnesium ion binding"/>
    <property type="evidence" value="ECO:0007669"/>
    <property type="project" value="InterPro"/>
</dbReference>
<dbReference type="Proteomes" id="UP000576393">
    <property type="component" value="Unassembled WGS sequence"/>
</dbReference>
<dbReference type="GO" id="GO:0006310">
    <property type="term" value="P:DNA recombination"/>
    <property type="evidence" value="ECO:0007669"/>
    <property type="project" value="InterPro"/>
</dbReference>
<dbReference type="AlphaFoldDB" id="A0A852V954"/>
<keyword evidence="3" id="KW-1185">Reference proteome</keyword>
<name>A0A852V954_9ACTN</name>
<dbReference type="EMBL" id="JACCCO010000004">
    <property type="protein sequence ID" value="NYF44666.1"/>
    <property type="molecule type" value="Genomic_DNA"/>
</dbReference>
<dbReference type="SUPFAM" id="SSF103084">
    <property type="entry name" value="Holliday junction resolvase RusA"/>
    <property type="match status" value="1"/>
</dbReference>
<gene>
    <name evidence="2" type="ORF">HDA43_006908</name>
</gene>
<proteinExistence type="predicted"/>
<dbReference type="RefSeq" id="WP_179829165.1">
    <property type="nucleotide sequence ID" value="NZ_JACCCO010000004.1"/>
</dbReference>
<feature type="region of interest" description="Disordered" evidence="1">
    <location>
        <begin position="109"/>
        <end position="139"/>
    </location>
</feature>
<organism evidence="2 3">
    <name type="scientific">Streptosporangium sandarakinum</name>
    <dbReference type="NCBI Taxonomy" id="1260955"/>
    <lineage>
        <taxon>Bacteria</taxon>
        <taxon>Bacillati</taxon>
        <taxon>Actinomycetota</taxon>
        <taxon>Actinomycetes</taxon>
        <taxon>Streptosporangiales</taxon>
        <taxon>Streptosporangiaceae</taxon>
        <taxon>Streptosporangium</taxon>
    </lineage>
</organism>
<evidence type="ECO:0000313" key="2">
    <source>
        <dbReference type="EMBL" id="NYF44666.1"/>
    </source>
</evidence>